<name>A0ABR9UMQ5_9CHRO</name>
<dbReference type="SFLD" id="SFLDG01129">
    <property type="entry name" value="C1.5:_HAD__Beta-PGM__Phosphata"/>
    <property type="match status" value="1"/>
</dbReference>
<sequence length="225" mass="25494">MQLVIFDVDGTLTNTNKVDADCFVRAFYEEFNILHINQNWQDYTHSTDTGITQQIFQKPLGRLPSKEEVFRLKRRFIDLLNQATQNSDLFNPVPGATSVISKLQQLEYHIAIATGGWQDSAKFKLQKAGIDFNNLPLFSSDDSLSREDIIKIAILRSKKHYKIDTFQKTIFIGDGTWDVKAAINLKLPFIGVGKALASKGVQYIINNFSNNKELQNLLIDAKPPT</sequence>
<reference evidence="1 2" key="1">
    <citation type="submission" date="2020-10" db="EMBL/GenBank/DDBJ databases">
        <authorList>
            <person name="Castelo-Branco R."/>
            <person name="Eusebio N."/>
            <person name="Adriana R."/>
            <person name="Vieira A."/>
            <person name="Brugerolle De Fraissinette N."/>
            <person name="Rezende De Castro R."/>
            <person name="Schneider M.P."/>
            <person name="Vasconcelos V."/>
            <person name="Leao P.N."/>
        </authorList>
    </citation>
    <scope>NUCLEOTIDE SEQUENCE [LARGE SCALE GENOMIC DNA]</scope>
    <source>
        <strain evidence="1 2">LEGE 06123</strain>
    </source>
</reference>
<dbReference type="SFLD" id="SFLDS00003">
    <property type="entry name" value="Haloacid_Dehalogenase"/>
    <property type="match status" value="1"/>
</dbReference>
<organism evidence="1 2">
    <name type="scientific">Gloeocapsopsis crepidinum LEGE 06123</name>
    <dbReference type="NCBI Taxonomy" id="588587"/>
    <lineage>
        <taxon>Bacteria</taxon>
        <taxon>Bacillati</taxon>
        <taxon>Cyanobacteriota</taxon>
        <taxon>Cyanophyceae</taxon>
        <taxon>Oscillatoriophycideae</taxon>
        <taxon>Chroococcales</taxon>
        <taxon>Chroococcaceae</taxon>
        <taxon>Gloeocapsopsis</taxon>
    </lineage>
</organism>
<dbReference type="InterPro" id="IPR023214">
    <property type="entry name" value="HAD_sf"/>
</dbReference>
<dbReference type="InterPro" id="IPR036412">
    <property type="entry name" value="HAD-like_sf"/>
</dbReference>
<gene>
    <name evidence="1" type="ORF">IQ230_04215</name>
</gene>
<evidence type="ECO:0000313" key="2">
    <source>
        <dbReference type="Proteomes" id="UP000651156"/>
    </source>
</evidence>
<dbReference type="InterPro" id="IPR041492">
    <property type="entry name" value="HAD_2"/>
</dbReference>
<dbReference type="SUPFAM" id="SSF56784">
    <property type="entry name" value="HAD-like"/>
    <property type="match status" value="1"/>
</dbReference>
<dbReference type="Gene3D" id="1.10.150.240">
    <property type="entry name" value="Putative phosphatase, domain 2"/>
    <property type="match status" value="1"/>
</dbReference>
<keyword evidence="1" id="KW-0378">Hydrolase</keyword>
<comment type="caution">
    <text evidence="1">The sequence shown here is derived from an EMBL/GenBank/DDBJ whole genome shotgun (WGS) entry which is preliminary data.</text>
</comment>
<dbReference type="Pfam" id="PF13419">
    <property type="entry name" value="HAD_2"/>
    <property type="match status" value="1"/>
</dbReference>
<dbReference type="PANTHER" id="PTHR43434">
    <property type="entry name" value="PHOSPHOGLYCOLATE PHOSPHATASE"/>
    <property type="match status" value="1"/>
</dbReference>
<protein>
    <submittedName>
        <fullName evidence="1">HAD family hydrolase</fullName>
    </submittedName>
</protein>
<dbReference type="InterPro" id="IPR023198">
    <property type="entry name" value="PGP-like_dom2"/>
</dbReference>
<evidence type="ECO:0000313" key="1">
    <source>
        <dbReference type="EMBL" id="MBE9189581.1"/>
    </source>
</evidence>
<keyword evidence="2" id="KW-1185">Reference proteome</keyword>
<dbReference type="GO" id="GO:0016787">
    <property type="term" value="F:hydrolase activity"/>
    <property type="evidence" value="ECO:0007669"/>
    <property type="project" value="UniProtKB-KW"/>
</dbReference>
<dbReference type="Proteomes" id="UP000651156">
    <property type="component" value="Unassembled WGS sequence"/>
</dbReference>
<dbReference type="RefSeq" id="WP_193930820.1">
    <property type="nucleotide sequence ID" value="NZ_CAWPMZ010000128.1"/>
</dbReference>
<dbReference type="EMBL" id="JADEWN010000007">
    <property type="protein sequence ID" value="MBE9189581.1"/>
    <property type="molecule type" value="Genomic_DNA"/>
</dbReference>
<dbReference type="InterPro" id="IPR050155">
    <property type="entry name" value="HAD-like_hydrolase_sf"/>
</dbReference>
<dbReference type="Gene3D" id="3.40.50.1000">
    <property type="entry name" value="HAD superfamily/HAD-like"/>
    <property type="match status" value="1"/>
</dbReference>
<proteinExistence type="predicted"/>
<accession>A0ABR9UMQ5</accession>
<dbReference type="PANTHER" id="PTHR43434:SF1">
    <property type="entry name" value="PHOSPHOGLYCOLATE PHOSPHATASE"/>
    <property type="match status" value="1"/>
</dbReference>